<accession>A0A2C9XRQ0</accession>
<evidence type="ECO:0000313" key="2">
    <source>
        <dbReference type="Proteomes" id="UP000194933"/>
    </source>
</evidence>
<protein>
    <submittedName>
        <fullName evidence="1">Uncharacterized protein</fullName>
    </submittedName>
</protein>
<sequence>MFESLEKKHYTLDEMIEWLIDTNLFFYEELIFLPSLDQFKNSLATTARYSSFEKEDLDALLTDHRLVARTIDGEFLFANEETVCLFPHSHMKEDLLYFNGTFSDLLIRYANSSKSIADFFN</sequence>
<dbReference type="AlphaFoldDB" id="A0A2C9XRQ0"/>
<gene>
    <name evidence="1" type="ORF">A5844_000299</name>
</gene>
<dbReference type="STRING" id="1987383.A5844_000299"/>
<evidence type="ECO:0000313" key="1">
    <source>
        <dbReference type="EMBL" id="OTP12084.1"/>
    </source>
</evidence>
<keyword evidence="2" id="KW-1185">Reference proteome</keyword>
<organism evidence="1 2">
    <name type="scientific">Candidatus Enterococcus wittei</name>
    <dbReference type="NCBI Taxonomy" id="1987383"/>
    <lineage>
        <taxon>Bacteria</taxon>
        <taxon>Bacillati</taxon>
        <taxon>Bacillota</taxon>
        <taxon>Bacilli</taxon>
        <taxon>Lactobacillales</taxon>
        <taxon>Enterococcaceae</taxon>
        <taxon>Enterococcus</taxon>
    </lineage>
</organism>
<proteinExistence type="predicted"/>
<comment type="caution">
    <text evidence="1">The sequence shown here is derived from an EMBL/GenBank/DDBJ whole genome shotgun (WGS) entry which is preliminary data.</text>
</comment>
<dbReference type="RefSeq" id="WP_086283298.1">
    <property type="nucleotide sequence ID" value="NZ_NGMO01000001.1"/>
</dbReference>
<reference evidence="1 2" key="1">
    <citation type="submission" date="2017-05" db="EMBL/GenBank/DDBJ databases">
        <title>The Genome Sequence of Enterococcus sp. 10A9_DIV0425.</title>
        <authorList>
            <consortium name="The Broad Institute Genomics Platform"/>
            <consortium name="The Broad Institute Genomic Center for Infectious Diseases"/>
            <person name="Earl A."/>
            <person name="Manson A."/>
            <person name="Schwartman J."/>
            <person name="Gilmore M."/>
            <person name="Abouelleil A."/>
            <person name="Cao P."/>
            <person name="Chapman S."/>
            <person name="Cusick C."/>
            <person name="Shea T."/>
            <person name="Young S."/>
            <person name="Neafsey D."/>
            <person name="Nusbaum C."/>
            <person name="Birren B."/>
        </authorList>
    </citation>
    <scope>NUCLEOTIDE SEQUENCE [LARGE SCALE GENOMIC DNA]</scope>
    <source>
        <strain evidence="1 2">10A9_DIV0425</strain>
    </source>
</reference>
<dbReference type="EMBL" id="NGMO01000001">
    <property type="protein sequence ID" value="OTP12084.1"/>
    <property type="molecule type" value="Genomic_DNA"/>
</dbReference>
<dbReference type="Proteomes" id="UP000194933">
    <property type="component" value="Unassembled WGS sequence"/>
</dbReference>
<name>A0A2C9XRQ0_9ENTE</name>